<dbReference type="EMBL" id="BAABJO010000002">
    <property type="protein sequence ID" value="GAA5112709.1"/>
    <property type="molecule type" value="Genomic_DNA"/>
</dbReference>
<comment type="caution">
    <text evidence="1">The sequence shown here is derived from an EMBL/GenBank/DDBJ whole genome shotgun (WGS) entry which is preliminary data.</text>
</comment>
<organism evidence="1 2">
    <name type="scientific">Pseudonocardia adelaidensis</name>
    <dbReference type="NCBI Taxonomy" id="648754"/>
    <lineage>
        <taxon>Bacteria</taxon>
        <taxon>Bacillati</taxon>
        <taxon>Actinomycetota</taxon>
        <taxon>Actinomycetes</taxon>
        <taxon>Pseudonocardiales</taxon>
        <taxon>Pseudonocardiaceae</taxon>
        <taxon>Pseudonocardia</taxon>
    </lineage>
</organism>
<proteinExistence type="predicted"/>
<reference evidence="2" key="1">
    <citation type="journal article" date="2019" name="Int. J. Syst. Evol. Microbiol.">
        <title>The Global Catalogue of Microorganisms (GCM) 10K type strain sequencing project: providing services to taxonomists for standard genome sequencing and annotation.</title>
        <authorList>
            <consortium name="The Broad Institute Genomics Platform"/>
            <consortium name="The Broad Institute Genome Sequencing Center for Infectious Disease"/>
            <person name="Wu L."/>
            <person name="Ma J."/>
        </authorList>
    </citation>
    <scope>NUCLEOTIDE SEQUENCE [LARGE SCALE GENOMIC DNA]</scope>
    <source>
        <strain evidence="2">JCM 18302</strain>
    </source>
</reference>
<protein>
    <submittedName>
        <fullName evidence="1">Uncharacterized protein</fullName>
    </submittedName>
</protein>
<dbReference type="RefSeq" id="WP_345603217.1">
    <property type="nucleotide sequence ID" value="NZ_BAABJO010000002.1"/>
</dbReference>
<dbReference type="Proteomes" id="UP001500804">
    <property type="component" value="Unassembled WGS sequence"/>
</dbReference>
<gene>
    <name evidence="1" type="ORF">GCM10023320_07350</name>
</gene>
<evidence type="ECO:0000313" key="1">
    <source>
        <dbReference type="EMBL" id="GAA5112709.1"/>
    </source>
</evidence>
<accession>A0ABP9NBT8</accession>
<sequence length="66" mass="6859">MAPSTSEKPVRLIGIVELAVQEHFDAGADHVCIQVLTSGPAALPTREWRELAPALISGSPATSPAP</sequence>
<keyword evidence="2" id="KW-1185">Reference proteome</keyword>
<evidence type="ECO:0000313" key="2">
    <source>
        <dbReference type="Proteomes" id="UP001500804"/>
    </source>
</evidence>
<name>A0ABP9NBT8_9PSEU</name>